<feature type="domain" description="Rv2525c-like glycoside hydrolase-like" evidence="1">
    <location>
        <begin position="1"/>
        <end position="139"/>
    </location>
</feature>
<name>A0ABY1KPW6_9BACI</name>
<evidence type="ECO:0000259" key="1">
    <source>
        <dbReference type="Pfam" id="PF08924"/>
    </source>
</evidence>
<accession>A0ABY1KPW6</accession>
<dbReference type="Pfam" id="PF08924">
    <property type="entry name" value="Rv2525c_GlyHyd-like"/>
    <property type="match status" value="1"/>
</dbReference>
<dbReference type="EMBL" id="FTOK01000002">
    <property type="protein sequence ID" value="SIS57400.1"/>
    <property type="molecule type" value="Genomic_DNA"/>
</dbReference>
<reference evidence="2 3" key="1">
    <citation type="submission" date="2017-01" db="EMBL/GenBank/DDBJ databases">
        <authorList>
            <person name="Varghese N."/>
            <person name="Submissions S."/>
        </authorList>
    </citation>
    <scope>NUCLEOTIDE SEQUENCE [LARGE SCALE GENOMIC DNA]</scope>
    <source>
        <strain evidence="2 3">DSM 22782</strain>
    </source>
</reference>
<dbReference type="SUPFAM" id="SSF51445">
    <property type="entry name" value="(Trans)glycosidases"/>
    <property type="match status" value="1"/>
</dbReference>
<dbReference type="Gene3D" id="3.20.20.80">
    <property type="entry name" value="Glycosidases"/>
    <property type="match status" value="1"/>
</dbReference>
<dbReference type="InterPro" id="IPR017853">
    <property type="entry name" value="GH"/>
</dbReference>
<organism evidence="2 3">
    <name type="scientific">Salimicrobium salexigens</name>
    <dbReference type="NCBI Taxonomy" id="908941"/>
    <lineage>
        <taxon>Bacteria</taxon>
        <taxon>Bacillati</taxon>
        <taxon>Bacillota</taxon>
        <taxon>Bacilli</taxon>
        <taxon>Bacillales</taxon>
        <taxon>Bacillaceae</taxon>
        <taxon>Salimicrobium</taxon>
    </lineage>
</organism>
<evidence type="ECO:0000313" key="2">
    <source>
        <dbReference type="EMBL" id="SIS57400.1"/>
    </source>
</evidence>
<protein>
    <recommendedName>
        <fullName evidence="1">Rv2525c-like glycoside hydrolase-like domain-containing protein</fullName>
    </recommendedName>
</protein>
<keyword evidence="3" id="KW-1185">Reference proteome</keyword>
<dbReference type="InterPro" id="IPR015020">
    <property type="entry name" value="Rv2525c-like_Glyco_Hydro-like"/>
</dbReference>
<proteinExistence type="predicted"/>
<dbReference type="Proteomes" id="UP000199777">
    <property type="component" value="Unassembled WGS sequence"/>
</dbReference>
<evidence type="ECO:0000313" key="3">
    <source>
        <dbReference type="Proteomes" id="UP000199777"/>
    </source>
</evidence>
<comment type="caution">
    <text evidence="2">The sequence shown here is derived from an EMBL/GenBank/DDBJ whole genome shotgun (WGS) entry which is preliminary data.</text>
</comment>
<gene>
    <name evidence="2" type="ORF">SAMN05421758_102388</name>
</gene>
<dbReference type="CDD" id="cd06418">
    <property type="entry name" value="GH25_BacA-like"/>
    <property type="match status" value="1"/>
</dbReference>
<sequence length="432" mass="48596">MFPIYQTTGDEASYFSYEQGESDAQAAYDAARSYGFKRGTTIYFAVDFDALGYHITNNIIPYFQGVNELMNFYKVGVYGPRNVGITVSENGLATTSFVAGLSTGFSGNLGYPLPDNWAFDQISTISIGSGEGYISIDNNIKSGRDNGSSSFVEDNPNPVDDSLDQLGRISLVGMQYTRAFISDEDELIPKSNLLVTQYYRKDRYSGGFWELVSGPITDDFVTYANENPNINDEFIDLIDPVTGLTVGIEHTMATLSAELYNDIPIITDRVTDFAGWTGDLVTVIKDVHEHQDEYDGDWYECAKDYIGTSTKESFFSFDDLAGDVDAMNIGKNLREKTDSTIYNEFVSYYHSNQVHNRFSTFFELRFNSDEKLLYEQAEMYLIGSTPDIAGMREILVNSYEVPDFTNDRGKQVARAFTDVILEIDKYFLEGFE</sequence>